<feature type="region of interest" description="Disordered" evidence="1">
    <location>
        <begin position="172"/>
        <end position="203"/>
    </location>
</feature>
<feature type="compositionally biased region" description="Acidic residues" evidence="1">
    <location>
        <begin position="177"/>
        <end position="203"/>
    </location>
</feature>
<comment type="caution">
    <text evidence="3">The sequence shown here is derived from an EMBL/GenBank/DDBJ whole genome shotgun (WGS) entry which is preliminary data.</text>
</comment>
<dbReference type="InterPro" id="IPR024735">
    <property type="entry name" value="TcpC"/>
</dbReference>
<dbReference type="Pfam" id="PF12642">
    <property type="entry name" value="TpcC"/>
    <property type="match status" value="1"/>
</dbReference>
<gene>
    <name evidence="3" type="ORF">NDM98_08365</name>
</gene>
<feature type="transmembrane region" description="Helical" evidence="2">
    <location>
        <begin position="34"/>
        <end position="55"/>
    </location>
</feature>
<dbReference type="InterPro" id="IPR035628">
    <property type="entry name" value="TcpC_C"/>
</dbReference>
<accession>A0ABT0XHV0</accession>
<organism evidence="3 4">
    <name type="scientific">Alkalicoccobacillus plakortidis</name>
    <dbReference type="NCBI Taxonomy" id="444060"/>
    <lineage>
        <taxon>Bacteria</taxon>
        <taxon>Bacillati</taxon>
        <taxon>Bacillota</taxon>
        <taxon>Bacilli</taxon>
        <taxon>Bacillales</taxon>
        <taxon>Bacillaceae</taxon>
        <taxon>Alkalicoccobacillus</taxon>
    </lineage>
</organism>
<reference evidence="3" key="1">
    <citation type="submission" date="2022-06" db="EMBL/GenBank/DDBJ databases">
        <title>Alkalicoccobacillus porphyridii sp. nov., isolated from a marine red alga, Porphyridium purpureum and reclassification of Shouchella plakortidis and Shouchella gibsonii as Alkalicoccobacillus plakortidis comb. nov. and Alkalicoccobacillus gibsonii comb. nov.</title>
        <authorList>
            <person name="Kim K.H."/>
            <person name="Lee J.K."/>
            <person name="Han D.M."/>
            <person name="Baek J.H."/>
            <person name="Jeon C.O."/>
        </authorList>
    </citation>
    <scope>NUCLEOTIDE SEQUENCE</scope>
    <source>
        <strain evidence="3">DSM 19153</strain>
    </source>
</reference>
<keyword evidence="4" id="KW-1185">Reference proteome</keyword>
<dbReference type="RefSeq" id="WP_251606267.1">
    <property type="nucleotide sequence ID" value="NZ_JAMQJY010000001.1"/>
</dbReference>
<dbReference type="CDD" id="cd16428">
    <property type="entry name" value="TcpC_C"/>
    <property type="match status" value="1"/>
</dbReference>
<keyword evidence="2" id="KW-1133">Transmembrane helix</keyword>
<keyword evidence="2" id="KW-0812">Transmembrane</keyword>
<evidence type="ECO:0000313" key="3">
    <source>
        <dbReference type="EMBL" id="MCM2675501.1"/>
    </source>
</evidence>
<evidence type="ECO:0000256" key="2">
    <source>
        <dbReference type="SAM" id="Phobius"/>
    </source>
</evidence>
<dbReference type="CDD" id="cd16386">
    <property type="entry name" value="TcpC_N"/>
    <property type="match status" value="1"/>
</dbReference>
<name>A0ABT0XHV0_9BACI</name>
<dbReference type="Proteomes" id="UP001203665">
    <property type="component" value="Unassembled WGS sequence"/>
</dbReference>
<dbReference type="Gene3D" id="3.10.450.540">
    <property type="match status" value="1"/>
</dbReference>
<protein>
    <submittedName>
        <fullName evidence="3">Conjugal transfer protein</fullName>
    </submittedName>
</protein>
<evidence type="ECO:0000313" key="4">
    <source>
        <dbReference type="Proteomes" id="UP001203665"/>
    </source>
</evidence>
<dbReference type="EMBL" id="JAMQJY010000001">
    <property type="protein sequence ID" value="MCM2675501.1"/>
    <property type="molecule type" value="Genomic_DNA"/>
</dbReference>
<keyword evidence="2" id="KW-0472">Membrane</keyword>
<sequence>MKILDRFKNRTKQIKVPKKRKSPMKKDHSKRTALVVWSMLATIVIFSILTVMLSVNTRSGLNTTNAMLNQENVEVEETMSQPLAEQFLSGFIPTYINVTNTNEAIEERKQNLREYMVHSNDFQDERNEFYQLSSIQGDRVLKSYSLFDVQDKKENEKLFQYKVTFTNRIHHEKEVEIEQEDNDDEDEEDREPETEMVTETEETDQTLLLSIPVQSQENQFAVSGVPYFSEVPTVKGLIEQEEEERAEAYTGKELEPIHTFLNTFFTRYASEPKEELAYMMKEPTSLNGAFELDELTDTYIVQQEEGYQVFVTVLFRGVETNIPHVVNMELDLQRHEGNFFIEAMQYQ</sequence>
<evidence type="ECO:0000256" key="1">
    <source>
        <dbReference type="SAM" id="MobiDB-lite"/>
    </source>
</evidence>
<proteinExistence type="predicted"/>